<dbReference type="InterPro" id="IPR040459">
    <property type="entry name" value="MJ1316"/>
</dbReference>
<evidence type="ECO:0000313" key="3">
    <source>
        <dbReference type="EMBL" id="AEA46306.1"/>
    </source>
</evidence>
<dbReference type="InterPro" id="IPR007547">
    <property type="entry name" value="UPF0248"/>
</dbReference>
<dbReference type="KEGG" id="ave:Arcve_0271"/>
<evidence type="ECO:0000313" key="4">
    <source>
        <dbReference type="Proteomes" id="UP000008136"/>
    </source>
</evidence>
<organism evidence="3 4">
    <name type="scientific">Archaeoglobus veneficus (strain DSM 11195 / SNP6)</name>
    <dbReference type="NCBI Taxonomy" id="693661"/>
    <lineage>
        <taxon>Archaea</taxon>
        <taxon>Methanobacteriati</taxon>
        <taxon>Methanobacteriota</taxon>
        <taxon>Archaeoglobi</taxon>
        <taxon>Archaeoglobales</taxon>
        <taxon>Archaeoglobaceae</taxon>
        <taxon>Archaeoglobus</taxon>
    </lineage>
</organism>
<dbReference type="RefSeq" id="WP_013682982.1">
    <property type="nucleotide sequence ID" value="NC_015320.1"/>
</dbReference>
<dbReference type="AlphaFoldDB" id="F2KNZ8"/>
<gene>
    <name evidence="3" type="ordered locus">Arcve_0271</name>
</gene>
<sequence>MKKFEIKEKDVRSILNRFRWDPAFDFNLVEVFYIDRPKGISSLSGSEIEEIGYKFIYLQDAAIPVHRVVEIRYDGMTVWRKGHECGKKQA</sequence>
<dbReference type="EMBL" id="CP002588">
    <property type="protein sequence ID" value="AEA46306.1"/>
    <property type="molecule type" value="Genomic_DNA"/>
</dbReference>
<dbReference type="STRING" id="693661.Arcve_0271"/>
<comment type="similarity">
    <text evidence="1">Belongs to the UPF0248 family.</text>
</comment>
<evidence type="ECO:0000256" key="1">
    <source>
        <dbReference type="HAMAP-Rule" id="MF_01245"/>
    </source>
</evidence>
<dbReference type="Proteomes" id="UP000008136">
    <property type="component" value="Chromosome"/>
</dbReference>
<accession>F2KNZ8</accession>
<keyword evidence="4" id="KW-1185">Reference proteome</keyword>
<proteinExistence type="inferred from homology"/>
<evidence type="ECO:0000259" key="2">
    <source>
        <dbReference type="Pfam" id="PF04457"/>
    </source>
</evidence>
<dbReference type="eggNOG" id="arCOG01302">
    <property type="taxonomic scope" value="Archaea"/>
</dbReference>
<protein>
    <recommendedName>
        <fullName evidence="1">UPF0248 protein Arcve_0271</fullName>
    </recommendedName>
</protein>
<reference evidence="3 4" key="1">
    <citation type="submission" date="2011-03" db="EMBL/GenBank/DDBJ databases">
        <title>The complete genome of Archaeoglobus veneficus SNP6.</title>
        <authorList>
            <consortium name="US DOE Joint Genome Institute (JGI-PGF)"/>
            <person name="Lucas S."/>
            <person name="Copeland A."/>
            <person name="Lapidus A."/>
            <person name="Bruce D."/>
            <person name="Goodwin L."/>
            <person name="Pitluck S."/>
            <person name="Kyrpides N."/>
            <person name="Mavromatis K."/>
            <person name="Pagani I."/>
            <person name="Ivanova N."/>
            <person name="Mikhailova N."/>
            <person name="Lu M."/>
            <person name="Detter J.C."/>
            <person name="Tapia R."/>
            <person name="Han C."/>
            <person name="Land M."/>
            <person name="Hauser L."/>
            <person name="Markowitz V."/>
            <person name="Cheng J.-F."/>
            <person name="Hugenholtz P."/>
            <person name="Woyke T."/>
            <person name="Wu D."/>
            <person name="Spring S."/>
            <person name="Brambilla E."/>
            <person name="Klenk H.-P."/>
            <person name="Eisen J.A."/>
        </authorList>
    </citation>
    <scope>NUCLEOTIDE SEQUENCE [LARGE SCALE GENOMIC DNA]</scope>
    <source>
        <strain>SNP6</strain>
    </source>
</reference>
<dbReference type="OrthoDB" id="14794at2157"/>
<dbReference type="GeneID" id="10393365"/>
<dbReference type="HOGENOM" id="CLU_172276_2_0_2"/>
<name>F2KNZ8_ARCVS</name>
<dbReference type="Pfam" id="PF04457">
    <property type="entry name" value="MJ1316"/>
    <property type="match status" value="1"/>
</dbReference>
<dbReference type="HAMAP" id="MF_01245">
    <property type="entry name" value="UPF0248"/>
    <property type="match status" value="1"/>
</dbReference>
<feature type="domain" description="MJ1316 RNA cyclic group end recognition" evidence="2">
    <location>
        <begin position="11"/>
        <end position="81"/>
    </location>
</feature>